<dbReference type="EMBL" id="JAYFUL010000033">
    <property type="protein sequence ID" value="MEA5259620.1"/>
    <property type="molecule type" value="Genomic_DNA"/>
</dbReference>
<evidence type="ECO:0000256" key="4">
    <source>
        <dbReference type="ARBA" id="ARBA00023004"/>
    </source>
</evidence>
<dbReference type="Pfam" id="PF02754">
    <property type="entry name" value="CCG"/>
    <property type="match status" value="2"/>
</dbReference>
<gene>
    <name evidence="7" type="ORF">VB264_17615</name>
</gene>
<evidence type="ECO:0000313" key="8">
    <source>
        <dbReference type="Proteomes" id="UP001304671"/>
    </source>
</evidence>
<accession>A0ABU5QRA6</accession>
<keyword evidence="8" id="KW-1185">Reference proteome</keyword>
<keyword evidence="4" id="KW-0408">Iron</keyword>
<dbReference type="PANTHER" id="PTHR43255">
    <property type="entry name" value="IRON-SULFUR-BINDING OXIDOREDUCTASE FADF-RELATED-RELATED"/>
    <property type="match status" value="1"/>
</dbReference>
<evidence type="ECO:0000256" key="3">
    <source>
        <dbReference type="ARBA" id="ARBA00023002"/>
    </source>
</evidence>
<evidence type="ECO:0000256" key="5">
    <source>
        <dbReference type="ARBA" id="ARBA00023014"/>
    </source>
</evidence>
<organism evidence="7 8">
    <name type="scientific">Arcicella aquatica</name>
    <dbReference type="NCBI Taxonomy" id="217141"/>
    <lineage>
        <taxon>Bacteria</taxon>
        <taxon>Pseudomonadati</taxon>
        <taxon>Bacteroidota</taxon>
        <taxon>Cytophagia</taxon>
        <taxon>Cytophagales</taxon>
        <taxon>Flectobacillaceae</taxon>
        <taxon>Arcicella</taxon>
    </lineage>
</organism>
<evidence type="ECO:0000256" key="1">
    <source>
        <dbReference type="ARBA" id="ARBA00022485"/>
    </source>
</evidence>
<proteinExistence type="predicted"/>
<keyword evidence="1" id="KW-0004">4Fe-4S</keyword>
<evidence type="ECO:0000256" key="2">
    <source>
        <dbReference type="ARBA" id="ARBA00022723"/>
    </source>
</evidence>
<dbReference type="PANTHER" id="PTHR43255:SF1">
    <property type="entry name" value="IRON-SULFUR-BINDING OXIDOREDUCTASE FADF-RELATED"/>
    <property type="match status" value="1"/>
</dbReference>
<feature type="domain" description="Cysteine-rich" evidence="6">
    <location>
        <begin position="156"/>
        <end position="243"/>
    </location>
</feature>
<dbReference type="InterPro" id="IPR004017">
    <property type="entry name" value="Cys_rich_dom"/>
</dbReference>
<feature type="domain" description="Cysteine-rich" evidence="6">
    <location>
        <begin position="25"/>
        <end position="110"/>
    </location>
</feature>
<keyword evidence="3" id="KW-0560">Oxidoreductase</keyword>
<dbReference type="RefSeq" id="WP_323251397.1">
    <property type="nucleotide sequence ID" value="NZ_JAYFUL010000033.1"/>
</dbReference>
<comment type="caution">
    <text evidence="7">The sequence shown here is derived from an EMBL/GenBank/DDBJ whole genome shotgun (WGS) entry which is preliminary data.</text>
</comment>
<name>A0ABU5QRA6_9BACT</name>
<dbReference type="Proteomes" id="UP001304671">
    <property type="component" value="Unassembled WGS sequence"/>
</dbReference>
<evidence type="ECO:0000313" key="7">
    <source>
        <dbReference type="EMBL" id="MEA5259620.1"/>
    </source>
</evidence>
<keyword evidence="5" id="KW-0411">Iron-sulfur</keyword>
<evidence type="ECO:0000259" key="6">
    <source>
        <dbReference type="Pfam" id="PF02754"/>
    </source>
</evidence>
<protein>
    <submittedName>
        <fullName evidence="7">(Fe-S)-binding protein</fullName>
    </submittedName>
</protein>
<keyword evidence="2" id="KW-0479">Metal-binding</keyword>
<sequence length="270" mass="29745">MLKEIEYKVPTMAEMMSLGETPEILFWVGCAGSFDDRYKKVTIAFTKILNHVGIKFAVLGTEESCTGDPARRAGNEFLFQMQATMNIQVLDGYGVKKIVTACPHCFNTLKNEYPALGGNYEVIHHATFLQQLIDAGKVKVQGGGEFNVGVPTRRKITYHDSCYLGRANDIYEAPRSVLEALDADLVEMKRCKTKGLCCGAGGGQMFKEPEKGKKDINVERIEDALATGATTIAVACPFCMVMMSDGVKNKEKEDSVKVYDLAELLLEGMK</sequence>
<dbReference type="InterPro" id="IPR051460">
    <property type="entry name" value="HdrC_iron-sulfur_subunit"/>
</dbReference>
<reference evidence="7 8" key="1">
    <citation type="submission" date="2023-12" db="EMBL/GenBank/DDBJ databases">
        <title>Novel species of the genus Arcicella isolated from rivers.</title>
        <authorList>
            <person name="Lu H."/>
        </authorList>
    </citation>
    <scope>NUCLEOTIDE SEQUENCE [LARGE SCALE GENOMIC DNA]</scope>
    <source>
        <strain evidence="7 8">LMG 21963</strain>
    </source>
</reference>